<accession>A0A366J4R4</accession>
<evidence type="ECO:0000313" key="1">
    <source>
        <dbReference type="EMBL" id="RBP81165.1"/>
    </source>
</evidence>
<gene>
    <name evidence="1" type="ORF">DFP80_110135</name>
</gene>
<dbReference type="Proteomes" id="UP000252792">
    <property type="component" value="Unassembled WGS sequence"/>
</dbReference>
<dbReference type="AlphaFoldDB" id="A0A366J4R4"/>
<evidence type="ECO:0000313" key="2">
    <source>
        <dbReference type="Proteomes" id="UP000252792"/>
    </source>
</evidence>
<sequence length="37" mass="4172">METINLAALDDDDVYERMKVQVKQAADSISKRLGDCE</sequence>
<protein>
    <submittedName>
        <fullName evidence="1">Uncharacterized protein</fullName>
    </submittedName>
</protein>
<comment type="caution">
    <text evidence="1">The sequence shown here is derived from an EMBL/GenBank/DDBJ whole genome shotgun (WGS) entry which is preliminary data.</text>
</comment>
<reference evidence="1 2" key="1">
    <citation type="submission" date="2018-06" db="EMBL/GenBank/DDBJ databases">
        <title>Genomic Encyclopedia of Type Strains, Phase III (KMG-III): the genomes of soil and plant-associated and newly described type strains.</title>
        <authorList>
            <person name="Whitman W."/>
        </authorList>
    </citation>
    <scope>NUCLEOTIDE SEQUENCE [LARGE SCALE GENOMIC DNA]</scope>
    <source>
        <strain evidence="1 2">CECT 7377</strain>
    </source>
</reference>
<proteinExistence type="predicted"/>
<keyword evidence="2" id="KW-1185">Reference proteome</keyword>
<organism evidence="1 2">
    <name type="scientific">Marinomonas rhizomae</name>
    <dbReference type="NCBI Taxonomy" id="491948"/>
    <lineage>
        <taxon>Bacteria</taxon>
        <taxon>Pseudomonadati</taxon>
        <taxon>Pseudomonadota</taxon>
        <taxon>Gammaproteobacteria</taxon>
        <taxon>Oceanospirillales</taxon>
        <taxon>Oceanospirillaceae</taxon>
        <taxon>Marinomonas</taxon>
    </lineage>
</organism>
<name>A0A366J4R4_9GAMM</name>
<dbReference type="EMBL" id="QNSE01000010">
    <property type="protein sequence ID" value="RBP81165.1"/>
    <property type="molecule type" value="Genomic_DNA"/>
</dbReference>